<name>A0ACC1NRE6_9APHY</name>
<protein>
    <submittedName>
        <fullName evidence="1">Uncharacterized protein</fullName>
    </submittedName>
</protein>
<comment type="caution">
    <text evidence="1">The sequence shown here is derived from an EMBL/GenBank/DDBJ whole genome shotgun (WGS) entry which is preliminary data.</text>
</comment>
<gene>
    <name evidence="1" type="ORF">NUW54_g10815</name>
</gene>
<evidence type="ECO:0000313" key="1">
    <source>
        <dbReference type="EMBL" id="KAJ2981905.1"/>
    </source>
</evidence>
<organism evidence="1 2">
    <name type="scientific">Trametes sanguinea</name>
    <dbReference type="NCBI Taxonomy" id="158606"/>
    <lineage>
        <taxon>Eukaryota</taxon>
        <taxon>Fungi</taxon>
        <taxon>Dikarya</taxon>
        <taxon>Basidiomycota</taxon>
        <taxon>Agaricomycotina</taxon>
        <taxon>Agaricomycetes</taxon>
        <taxon>Polyporales</taxon>
        <taxon>Polyporaceae</taxon>
        <taxon>Trametes</taxon>
    </lineage>
</organism>
<evidence type="ECO:0000313" key="2">
    <source>
        <dbReference type="Proteomes" id="UP001144978"/>
    </source>
</evidence>
<dbReference type="Proteomes" id="UP001144978">
    <property type="component" value="Unassembled WGS sequence"/>
</dbReference>
<dbReference type="EMBL" id="JANSHE010004013">
    <property type="protein sequence ID" value="KAJ2981905.1"/>
    <property type="molecule type" value="Genomic_DNA"/>
</dbReference>
<keyword evidence="2" id="KW-1185">Reference proteome</keyword>
<sequence length="313" mass="34258">MITCLFSGAVAGFGLYLLSLCAVKAPHRRASFFAVAELTFPRAAVFFDAAIAIKCFGVSIRREPSCMDALWAELGSAHHDPAHTPRVLRKLDSLRHTSYIALFSVAYLVVIVVVCYFFPLKGTPEPGEIHLIHFTPNFISTFPVQVFAYTCAQNLFPIFNEISSNTQRRMNIVIGTSIGSAAMIYEIIAVFGYLTFGTKVGANIIAMYPSTSLFIAVGQLAIAILVMFSYPLQVHPCRNCLDKVFHAGHVLSKQAGDPEDEEPEDEHGGSHDMSPLKHTLLTLAIVASGFTIAYFVDDLQMGARVLLLSLTGY</sequence>
<reference evidence="1" key="1">
    <citation type="submission" date="2022-08" db="EMBL/GenBank/DDBJ databases">
        <title>Genome Sequence of Pycnoporus sanguineus.</title>
        <authorList>
            <person name="Buettner E."/>
        </authorList>
    </citation>
    <scope>NUCLEOTIDE SEQUENCE</scope>
    <source>
        <strain evidence="1">CG-C14</strain>
    </source>
</reference>
<proteinExistence type="predicted"/>
<accession>A0ACC1NRE6</accession>